<dbReference type="PROSITE" id="PS51192">
    <property type="entry name" value="HELICASE_ATP_BIND_1"/>
    <property type="match status" value="1"/>
</dbReference>
<evidence type="ECO:0000256" key="1">
    <source>
        <dbReference type="ARBA" id="ARBA00022741"/>
    </source>
</evidence>
<feature type="domain" description="HD Cas3-type" evidence="7">
    <location>
        <begin position="27"/>
        <end position="251"/>
    </location>
</feature>
<dbReference type="GO" id="GO:0003676">
    <property type="term" value="F:nucleic acid binding"/>
    <property type="evidence" value="ECO:0007669"/>
    <property type="project" value="InterPro"/>
</dbReference>
<dbReference type="SUPFAM" id="SSF52540">
    <property type="entry name" value="P-loop containing nucleoside triphosphate hydrolases"/>
    <property type="match status" value="1"/>
</dbReference>
<dbReference type="CDD" id="cd09641">
    <property type="entry name" value="Cas3''_I"/>
    <property type="match status" value="1"/>
</dbReference>
<dbReference type="InterPro" id="IPR054712">
    <property type="entry name" value="Cas3-like_dom"/>
</dbReference>
<evidence type="ECO:0000256" key="2">
    <source>
        <dbReference type="ARBA" id="ARBA00022801"/>
    </source>
</evidence>
<dbReference type="GO" id="GO:0004386">
    <property type="term" value="F:helicase activity"/>
    <property type="evidence" value="ECO:0007669"/>
    <property type="project" value="UniProtKB-KW"/>
</dbReference>
<proteinExistence type="predicted"/>
<organism evidence="8 9">
    <name type="scientific">Paraclostridium bifermentans</name>
    <name type="common">Clostridium bifermentans</name>
    <dbReference type="NCBI Taxonomy" id="1490"/>
    <lineage>
        <taxon>Bacteria</taxon>
        <taxon>Bacillati</taxon>
        <taxon>Bacillota</taxon>
        <taxon>Clostridia</taxon>
        <taxon>Peptostreptococcales</taxon>
        <taxon>Peptostreptococcaceae</taxon>
        <taxon>Paraclostridium</taxon>
    </lineage>
</organism>
<sequence length="855" mass="100932">MNYFNREDLINMELLIKDNIDFYAHIKPGENETLKEHIDRCNKYFFKIDCAKNIGNIFKNFEELYLGDTDESVKILFRKLLVNTINFHDIGKINPKFQCDKMNNKIINKEIFVNLGSKHSIISSIFYLDYFIEEVDKYKKLDKKTFKKLSHILFLNSYIISRHHGDLSEFSEFVDSFHEDYPGDASKVIESLENETYKEIYNKNISPLHKKMKIKCSNVRKQLKQNSKEESIYIYTYVKLVFSLLVACDFYATTEFMNNLELDEFGEIKDISLFYDIYKNGEIYKSISKYEEKEYSKEKDLTNEKNINILRTEMFLDAQNELGKNLDSNIYFLEAPTGSGKSNVSLNLSFKLLESNNYMNKIYYIYPYNTLIEQNIKTMKNIFGSNDDIFKNIAVVNSINPIKVEKDSSKKEESSEDFDYEYYAKALLNRQFLNYPMILTTHVSLFNTMFDNKKESAFAFYQLSNSVIVLDEIQSYKNTIWTEIITFIKGFAKILNMKVIIMSATLPNLNYLTNEVENTTNLIVNREKYFNHPLFKDRVKVIYDLIDKDIDELYNHVKESSFAKNKIIVEFIKKQSAYDFYNKLKEDEEIQSKIELITGDDNSIERQRILDLVDKTDDIILVATQVVEAGVDIDMDKGYKDISKLDSEEQFMGRINRSCKKCGIIYFFNIDKADFIYKNDLRMNKEFTLENENMKEILINKKFENYYSPVLYAIKTYNESLCEFNLDEFFSQDVGGLNFKKIKSRMELISEDMWSMSVYLSTRIKTEDNLILDGKEIWDNYRNLLSDNKLEYAEKQVKLSEARSLLNYFIYQVKKTNIPYNDRVGELYFIEDGEKYFRDGKVDKEKLTTGIGDFI</sequence>
<name>A0A5P3X9C4_PARBF</name>
<reference evidence="8 9" key="1">
    <citation type="submission" date="2018-09" db="EMBL/GenBank/DDBJ databases">
        <title>A clostridial neurotoxin that targets Anopheles mosquitoes.</title>
        <authorList>
            <person name="Contreras E."/>
            <person name="Masuyer G."/>
            <person name="Qureshi N."/>
            <person name="Chawla S."/>
            <person name="Lim H.L."/>
            <person name="Chen J."/>
            <person name="Stenmark P."/>
            <person name="Gill S."/>
        </authorList>
    </citation>
    <scope>NUCLEOTIDE SEQUENCE [LARGE SCALE GENOMIC DNA]</scope>
    <source>
        <strain evidence="8 9">Cbm</strain>
    </source>
</reference>
<evidence type="ECO:0000256" key="3">
    <source>
        <dbReference type="ARBA" id="ARBA00022806"/>
    </source>
</evidence>
<dbReference type="AlphaFoldDB" id="A0A5P3X9C4"/>
<keyword evidence="2" id="KW-0378">Hydrolase</keyword>
<evidence type="ECO:0000256" key="5">
    <source>
        <dbReference type="ARBA" id="ARBA00023118"/>
    </source>
</evidence>
<dbReference type="Pfam" id="PF22590">
    <property type="entry name" value="Cas3-like_C_2"/>
    <property type="match status" value="1"/>
</dbReference>
<dbReference type="Gene3D" id="3.40.50.300">
    <property type="entry name" value="P-loop containing nucleotide triphosphate hydrolases"/>
    <property type="match status" value="2"/>
</dbReference>
<dbReference type="GO" id="GO:0051607">
    <property type="term" value="P:defense response to virus"/>
    <property type="evidence" value="ECO:0007669"/>
    <property type="project" value="UniProtKB-KW"/>
</dbReference>
<evidence type="ECO:0000256" key="4">
    <source>
        <dbReference type="ARBA" id="ARBA00022840"/>
    </source>
</evidence>
<dbReference type="InterPro" id="IPR027417">
    <property type="entry name" value="P-loop_NTPase"/>
</dbReference>
<gene>
    <name evidence="8" type="primary">cas3</name>
    <name evidence="8" type="ORF">D4A35_00565</name>
</gene>
<dbReference type="GO" id="GO:0016787">
    <property type="term" value="F:hydrolase activity"/>
    <property type="evidence" value="ECO:0007669"/>
    <property type="project" value="UniProtKB-KW"/>
</dbReference>
<dbReference type="InterPro" id="IPR006474">
    <property type="entry name" value="Helicase_Cas3_CRISPR-ass_core"/>
</dbReference>
<keyword evidence="5" id="KW-0051">Antiviral defense</keyword>
<accession>A0A5P3X9C4</accession>
<dbReference type="PROSITE" id="PS51643">
    <property type="entry name" value="HD_CAS3"/>
    <property type="match status" value="1"/>
</dbReference>
<evidence type="ECO:0000259" key="6">
    <source>
        <dbReference type="PROSITE" id="PS51192"/>
    </source>
</evidence>
<dbReference type="NCBIfam" id="TIGR01596">
    <property type="entry name" value="cas3_HD"/>
    <property type="match status" value="1"/>
</dbReference>
<dbReference type="Proteomes" id="UP000326961">
    <property type="component" value="Chromosome"/>
</dbReference>
<dbReference type="GO" id="GO:0005524">
    <property type="term" value="F:ATP binding"/>
    <property type="evidence" value="ECO:0007669"/>
    <property type="project" value="UniProtKB-KW"/>
</dbReference>
<dbReference type="RefSeq" id="WP_150885203.1">
    <property type="nucleotide sequence ID" value="NZ_CP032452.1"/>
</dbReference>
<keyword evidence="1" id="KW-0547">Nucleotide-binding</keyword>
<keyword evidence="4" id="KW-0067">ATP-binding</keyword>
<dbReference type="InterPro" id="IPR011545">
    <property type="entry name" value="DEAD/DEAH_box_helicase_dom"/>
</dbReference>
<dbReference type="EMBL" id="CP032452">
    <property type="protein sequence ID" value="QEZ67489.1"/>
    <property type="molecule type" value="Genomic_DNA"/>
</dbReference>
<protein>
    <submittedName>
        <fullName evidence="8">CRISPR-associated helicase Cas3</fullName>
    </submittedName>
</protein>
<dbReference type="InterPro" id="IPR014001">
    <property type="entry name" value="Helicase_ATP-bd"/>
</dbReference>
<evidence type="ECO:0000259" key="7">
    <source>
        <dbReference type="PROSITE" id="PS51643"/>
    </source>
</evidence>
<dbReference type="NCBIfam" id="TIGR01587">
    <property type="entry name" value="cas3_core"/>
    <property type="match status" value="1"/>
</dbReference>
<evidence type="ECO:0000313" key="9">
    <source>
        <dbReference type="Proteomes" id="UP000326961"/>
    </source>
</evidence>
<dbReference type="InterPro" id="IPR006483">
    <property type="entry name" value="CRISPR-assoc_Cas3_HD"/>
</dbReference>
<dbReference type="SMART" id="SM00487">
    <property type="entry name" value="DEXDc"/>
    <property type="match status" value="1"/>
</dbReference>
<keyword evidence="3" id="KW-0347">Helicase</keyword>
<feature type="domain" description="Helicase ATP-binding" evidence="6">
    <location>
        <begin position="322"/>
        <end position="508"/>
    </location>
</feature>
<dbReference type="Pfam" id="PF00270">
    <property type="entry name" value="DEAD"/>
    <property type="match status" value="1"/>
</dbReference>
<evidence type="ECO:0000313" key="8">
    <source>
        <dbReference type="EMBL" id="QEZ67489.1"/>
    </source>
</evidence>